<dbReference type="GO" id="GO:0015078">
    <property type="term" value="F:proton transmembrane transporter activity"/>
    <property type="evidence" value="ECO:0007669"/>
    <property type="project" value="InterPro"/>
</dbReference>
<keyword evidence="7" id="KW-0406">Ion transport</keyword>
<dbReference type="PANTHER" id="PTHR12441:SF10">
    <property type="entry name" value="ATP SYNTHASE-COUPLING FACTOR 6, MITOCHONDRIAL"/>
    <property type="match status" value="1"/>
</dbReference>
<evidence type="ECO:0000256" key="1">
    <source>
        <dbReference type="ARBA" id="ARBA00004273"/>
    </source>
</evidence>
<evidence type="ECO:0000256" key="5">
    <source>
        <dbReference type="ARBA" id="ARBA00022781"/>
    </source>
</evidence>
<evidence type="ECO:0000256" key="7">
    <source>
        <dbReference type="ARBA" id="ARBA00023065"/>
    </source>
</evidence>
<keyword evidence="9" id="KW-0472">Membrane</keyword>
<comment type="caution">
    <text evidence="10">The sequence shown here is derived from an EMBL/GenBank/DDBJ whole genome shotgun (WGS) entry which is preliminary data.</text>
</comment>
<dbReference type="InterPro" id="IPR036204">
    <property type="entry name" value="ATP_synth_f6_sf_mt"/>
</dbReference>
<evidence type="ECO:0000256" key="8">
    <source>
        <dbReference type="ARBA" id="ARBA00023128"/>
    </source>
</evidence>
<dbReference type="PIRSF" id="PIRSF002455">
    <property type="entry name" value="ATP_synthase_coupling_factor_6"/>
    <property type="match status" value="1"/>
</dbReference>
<evidence type="ECO:0000256" key="4">
    <source>
        <dbReference type="ARBA" id="ARBA00022547"/>
    </source>
</evidence>
<dbReference type="GO" id="GO:0015986">
    <property type="term" value="P:proton motive force-driven ATP synthesis"/>
    <property type="evidence" value="ECO:0007669"/>
    <property type="project" value="InterPro"/>
</dbReference>
<dbReference type="Pfam" id="PF05511">
    <property type="entry name" value="ATP-synt_F6"/>
    <property type="match status" value="1"/>
</dbReference>
<dbReference type="EMBL" id="MNPL01028289">
    <property type="protein sequence ID" value="OQR67583.1"/>
    <property type="molecule type" value="Genomic_DNA"/>
</dbReference>
<dbReference type="InterPro" id="IPR008387">
    <property type="entry name" value="ATP_synth_f6_mt"/>
</dbReference>
<organism evidence="10 11">
    <name type="scientific">Tropilaelaps mercedesae</name>
    <dbReference type="NCBI Taxonomy" id="418985"/>
    <lineage>
        <taxon>Eukaryota</taxon>
        <taxon>Metazoa</taxon>
        <taxon>Ecdysozoa</taxon>
        <taxon>Arthropoda</taxon>
        <taxon>Chelicerata</taxon>
        <taxon>Arachnida</taxon>
        <taxon>Acari</taxon>
        <taxon>Parasitiformes</taxon>
        <taxon>Mesostigmata</taxon>
        <taxon>Gamasina</taxon>
        <taxon>Dermanyssoidea</taxon>
        <taxon>Laelapidae</taxon>
        <taxon>Tropilaelaps</taxon>
    </lineage>
</organism>
<name>A0A1V9X2G8_9ACAR</name>
<dbReference type="FunFam" id="1.10.246.110:FF:000001">
    <property type="entry name" value="ATP synthase-coupling factor 6, mitochondrial"/>
    <property type="match status" value="1"/>
</dbReference>
<dbReference type="Proteomes" id="UP000192247">
    <property type="component" value="Unassembled WGS sequence"/>
</dbReference>
<dbReference type="SUPFAM" id="SSF111357">
    <property type="entry name" value="Mitochondrial ATP synthase coupling factor 6"/>
    <property type="match status" value="1"/>
</dbReference>
<keyword evidence="4" id="KW-0138">CF(0)</keyword>
<comment type="similarity">
    <text evidence="2">Belongs to the eukaryotic ATPase subunit F6 family.</text>
</comment>
<dbReference type="GO" id="GO:0005743">
    <property type="term" value="C:mitochondrial inner membrane"/>
    <property type="evidence" value="ECO:0007669"/>
    <property type="project" value="UniProtKB-SubCell"/>
</dbReference>
<dbReference type="GO" id="GO:0045259">
    <property type="term" value="C:proton-transporting ATP synthase complex"/>
    <property type="evidence" value="ECO:0007669"/>
    <property type="project" value="UniProtKB-KW"/>
</dbReference>
<dbReference type="AlphaFoldDB" id="A0A1V9X2G8"/>
<protein>
    <submittedName>
        <fullName evidence="10">ATP synthase-coupling factor 6</fullName>
    </submittedName>
</protein>
<accession>A0A1V9X2G8</accession>
<dbReference type="Gene3D" id="1.10.246.110">
    <property type="entry name" value="Mitochondrial ATP synthase-coupling factor 6"/>
    <property type="match status" value="1"/>
</dbReference>
<gene>
    <name evidence="10" type="ORF">BIW11_13436</name>
</gene>
<dbReference type="STRING" id="418985.A0A1V9X2G8"/>
<keyword evidence="3" id="KW-0813">Transport</keyword>
<evidence type="ECO:0000313" key="10">
    <source>
        <dbReference type="EMBL" id="OQR67583.1"/>
    </source>
</evidence>
<proteinExistence type="inferred from homology"/>
<keyword evidence="11" id="KW-1185">Reference proteome</keyword>
<dbReference type="InParanoid" id="A0A1V9X2G8"/>
<comment type="subcellular location">
    <subcellularLocation>
        <location evidence="1">Mitochondrion inner membrane</location>
    </subcellularLocation>
</comment>
<evidence type="ECO:0000313" key="11">
    <source>
        <dbReference type="Proteomes" id="UP000192247"/>
    </source>
</evidence>
<evidence type="ECO:0000256" key="2">
    <source>
        <dbReference type="ARBA" id="ARBA00007346"/>
    </source>
</evidence>
<dbReference type="OrthoDB" id="8902296at2759"/>
<keyword evidence="8" id="KW-0496">Mitochondrion</keyword>
<keyword evidence="5" id="KW-0375">Hydrogen ion transport</keyword>
<sequence length="99" mass="11456">MIVTRKTVEFTHYFVRRNYGISAVLLNKASDPIQQLFLEKVREYGQKSKGKLFAEPTPAIQKEYDDEIAKAERHYGGGKGVDMKKFPEFNFKQPKIDAE</sequence>
<reference evidence="10 11" key="1">
    <citation type="journal article" date="2017" name="Gigascience">
        <title>Draft genome of the honey bee ectoparasitic mite, Tropilaelaps mercedesae, is shaped by the parasitic life history.</title>
        <authorList>
            <person name="Dong X."/>
            <person name="Armstrong S.D."/>
            <person name="Xia D."/>
            <person name="Makepeace B.L."/>
            <person name="Darby A.C."/>
            <person name="Kadowaki T."/>
        </authorList>
    </citation>
    <scope>NUCLEOTIDE SEQUENCE [LARGE SCALE GENOMIC DNA]</scope>
    <source>
        <strain evidence="10">Wuxi-XJTLU</strain>
    </source>
</reference>
<evidence type="ECO:0000256" key="9">
    <source>
        <dbReference type="ARBA" id="ARBA00023136"/>
    </source>
</evidence>
<dbReference type="PANTHER" id="PTHR12441">
    <property type="entry name" value="ATP SYNTHASE COUPLING FACTOR 6, MITOCHONDRIAL"/>
    <property type="match status" value="1"/>
</dbReference>
<dbReference type="FunCoup" id="A0A1V9X2G8">
    <property type="interactions" value="1150"/>
</dbReference>
<keyword evidence="6" id="KW-0999">Mitochondrion inner membrane</keyword>
<evidence type="ECO:0000256" key="6">
    <source>
        <dbReference type="ARBA" id="ARBA00022792"/>
    </source>
</evidence>
<evidence type="ECO:0000256" key="3">
    <source>
        <dbReference type="ARBA" id="ARBA00022448"/>
    </source>
</evidence>